<proteinExistence type="predicted"/>
<dbReference type="Proteomes" id="UP001243298">
    <property type="component" value="Unassembled WGS sequence"/>
</dbReference>
<evidence type="ECO:0000313" key="1">
    <source>
        <dbReference type="EMBL" id="MDH4905025.1"/>
    </source>
</evidence>
<dbReference type="EMBL" id="PGFT01000001">
    <property type="protein sequence ID" value="MDH4905025.1"/>
    <property type="molecule type" value="Genomic_DNA"/>
</dbReference>
<organism evidence="1 2">
    <name type="scientific">Psychrobacter pocilloporae</name>
    <dbReference type="NCBI Taxonomy" id="1775882"/>
    <lineage>
        <taxon>Bacteria</taxon>
        <taxon>Pseudomonadati</taxon>
        <taxon>Pseudomonadota</taxon>
        <taxon>Gammaproteobacteria</taxon>
        <taxon>Moraxellales</taxon>
        <taxon>Moraxellaceae</taxon>
        <taxon>Psychrobacter</taxon>
    </lineage>
</organism>
<name>A0ABT6IT60_9GAMM</name>
<dbReference type="RefSeq" id="WP_223334636.1">
    <property type="nucleotide sequence ID" value="NZ_PGFT01000001.1"/>
</dbReference>
<reference evidence="1 2" key="1">
    <citation type="submission" date="2017-11" db="EMBL/GenBank/DDBJ databases">
        <title>Whole genome sequencing of Psychrobacter pocilloporae S6-60T(=JCM 31058T=LMG 29157T).</title>
        <authorList>
            <person name="Das S.K."/>
        </authorList>
    </citation>
    <scope>NUCLEOTIDE SEQUENCE [LARGE SCALE GENOMIC DNA]</scope>
    <source>
        <strain evidence="1 2">S6-60</strain>
    </source>
</reference>
<evidence type="ECO:0000313" key="2">
    <source>
        <dbReference type="Proteomes" id="UP001243298"/>
    </source>
</evidence>
<accession>A0ABT6IT60</accession>
<keyword evidence="2" id="KW-1185">Reference proteome</keyword>
<gene>
    <name evidence="1" type="ORF">CUR83_08120</name>
</gene>
<protein>
    <submittedName>
        <fullName evidence="1">Uncharacterized protein</fullName>
    </submittedName>
</protein>
<sequence length="178" mass="20933">MIVGTEFQGDSIRIGMIQHDSYGEALRIIIDFAIDKHRHAERVVDVRTELSDLRDELNSFDHRTLQWLHDRMAVAFRMDYCLNADLFTYSTPDPHTPAQTVSFWLDFLRKELARMFSHHLELPRLILTAAAYPNPDKRGMKAEDEIYELTRRLYPEMEMNHSEGEKGTVDLYQSKPQY</sequence>
<comment type="caution">
    <text evidence="1">The sequence shown here is derived from an EMBL/GenBank/DDBJ whole genome shotgun (WGS) entry which is preliminary data.</text>
</comment>